<evidence type="ECO:0000256" key="6">
    <source>
        <dbReference type="SAM" id="MobiDB-lite"/>
    </source>
</evidence>
<evidence type="ECO:0000256" key="1">
    <source>
        <dbReference type="ARBA" id="ARBA00004141"/>
    </source>
</evidence>
<evidence type="ECO:0000313" key="9">
    <source>
        <dbReference type="Proteomes" id="UP000632535"/>
    </source>
</evidence>
<evidence type="ECO:0008006" key="10">
    <source>
        <dbReference type="Google" id="ProtNLM"/>
    </source>
</evidence>
<comment type="similarity">
    <text evidence="2">Belongs to the TMEM86 family.</text>
</comment>
<dbReference type="Proteomes" id="UP000632535">
    <property type="component" value="Unassembled WGS sequence"/>
</dbReference>
<keyword evidence="4 7" id="KW-1133">Transmembrane helix</keyword>
<evidence type="ECO:0000256" key="4">
    <source>
        <dbReference type="ARBA" id="ARBA00022989"/>
    </source>
</evidence>
<feature type="region of interest" description="Disordered" evidence="6">
    <location>
        <begin position="1"/>
        <end position="23"/>
    </location>
</feature>
<proteinExistence type="inferred from homology"/>
<evidence type="ECO:0000256" key="5">
    <source>
        <dbReference type="ARBA" id="ARBA00023136"/>
    </source>
</evidence>
<sequence length="288" mass="28905">MTDDARPAAAPAGAVPPGAGPPDVVDVGAPRGVLDRFRWWRRKVLPTAGAQVAAALFVVVLLVDLAARLLPGPLVLAPAGSVVVVPTFPVAQVAQSLLMPLLALTLLAATSAPRSRTVRLVLLALVLSALGDLLPGLVDPRWSWVATAVSFAGAQVTYVVAFWPYRRDAVAGRRRLLPAVYGVAYVLVVGAVAAVVLPAVPGAGGVATVLSVAGYGLPLVATAVLAAGVGRASAAGAALLVVSYGLLGLSAAGVPWAAGLPAGSYDLLVVAPYAVGQALIVLGVIRRG</sequence>
<dbReference type="InterPro" id="IPR012506">
    <property type="entry name" value="TMEM86B-like"/>
</dbReference>
<feature type="transmembrane region" description="Helical" evidence="7">
    <location>
        <begin position="206"/>
        <end position="230"/>
    </location>
</feature>
<feature type="compositionally biased region" description="Low complexity" evidence="6">
    <location>
        <begin position="7"/>
        <end position="23"/>
    </location>
</feature>
<feature type="transmembrane region" description="Helical" evidence="7">
    <location>
        <begin position="237"/>
        <end position="258"/>
    </location>
</feature>
<reference evidence="9" key="1">
    <citation type="journal article" date="2019" name="Int. J. Syst. Evol. Microbiol.">
        <title>The Global Catalogue of Microorganisms (GCM) 10K type strain sequencing project: providing services to taxonomists for standard genome sequencing and annotation.</title>
        <authorList>
            <consortium name="The Broad Institute Genomics Platform"/>
            <consortium name="The Broad Institute Genome Sequencing Center for Infectious Disease"/>
            <person name="Wu L."/>
            <person name="Ma J."/>
        </authorList>
    </citation>
    <scope>NUCLEOTIDE SEQUENCE [LARGE SCALE GENOMIC DNA]</scope>
    <source>
        <strain evidence="9">CCM 8653</strain>
    </source>
</reference>
<evidence type="ECO:0000256" key="3">
    <source>
        <dbReference type="ARBA" id="ARBA00022692"/>
    </source>
</evidence>
<evidence type="ECO:0000313" key="8">
    <source>
        <dbReference type="EMBL" id="GGI11397.1"/>
    </source>
</evidence>
<dbReference type="Pfam" id="PF07947">
    <property type="entry name" value="YhhN"/>
    <property type="match status" value="1"/>
</dbReference>
<feature type="transmembrane region" description="Helical" evidence="7">
    <location>
        <begin position="120"/>
        <end position="138"/>
    </location>
</feature>
<comment type="subcellular location">
    <subcellularLocation>
        <location evidence="1">Membrane</location>
        <topology evidence="1">Multi-pass membrane protein</topology>
    </subcellularLocation>
</comment>
<feature type="transmembrane region" description="Helical" evidence="7">
    <location>
        <begin position="44"/>
        <end position="63"/>
    </location>
</feature>
<keyword evidence="5 7" id="KW-0472">Membrane</keyword>
<comment type="caution">
    <text evidence="8">The sequence shown here is derived from an EMBL/GenBank/DDBJ whole genome shotgun (WGS) entry which is preliminary data.</text>
</comment>
<accession>A0ABQ2BDN3</accession>
<feature type="transmembrane region" description="Helical" evidence="7">
    <location>
        <begin position="264"/>
        <end position="285"/>
    </location>
</feature>
<protein>
    <recommendedName>
        <fullName evidence="10">Lysoplasmalogenase</fullName>
    </recommendedName>
</protein>
<organism evidence="8 9">
    <name type="scientific">Isoptericola cucumis</name>
    <dbReference type="NCBI Taxonomy" id="1776856"/>
    <lineage>
        <taxon>Bacteria</taxon>
        <taxon>Bacillati</taxon>
        <taxon>Actinomycetota</taxon>
        <taxon>Actinomycetes</taxon>
        <taxon>Micrococcales</taxon>
        <taxon>Promicromonosporaceae</taxon>
        <taxon>Isoptericola</taxon>
    </lineage>
</organism>
<feature type="transmembrane region" description="Helical" evidence="7">
    <location>
        <begin position="83"/>
        <end position="108"/>
    </location>
</feature>
<name>A0ABQ2BDN3_9MICO</name>
<keyword evidence="3 7" id="KW-0812">Transmembrane</keyword>
<feature type="transmembrane region" description="Helical" evidence="7">
    <location>
        <begin position="176"/>
        <end position="200"/>
    </location>
</feature>
<feature type="transmembrane region" description="Helical" evidence="7">
    <location>
        <begin position="144"/>
        <end position="164"/>
    </location>
</feature>
<keyword evidence="9" id="KW-1185">Reference proteome</keyword>
<dbReference type="RefSeq" id="WP_188525108.1">
    <property type="nucleotide sequence ID" value="NZ_BMDG01000014.1"/>
</dbReference>
<dbReference type="EMBL" id="BMDG01000014">
    <property type="protein sequence ID" value="GGI11397.1"/>
    <property type="molecule type" value="Genomic_DNA"/>
</dbReference>
<evidence type="ECO:0000256" key="2">
    <source>
        <dbReference type="ARBA" id="ARBA00007375"/>
    </source>
</evidence>
<evidence type="ECO:0000256" key="7">
    <source>
        <dbReference type="SAM" id="Phobius"/>
    </source>
</evidence>
<gene>
    <name evidence="8" type="ORF">GCM10007368_36000</name>
</gene>